<dbReference type="RefSeq" id="WP_116225383.1">
    <property type="nucleotide sequence ID" value="NZ_AP018437.1"/>
</dbReference>
<dbReference type="EMBL" id="QUMS01000002">
    <property type="protein sequence ID" value="REG08737.1"/>
    <property type="molecule type" value="Genomic_DNA"/>
</dbReference>
<dbReference type="Gene3D" id="3.20.20.80">
    <property type="entry name" value="Glycosidases"/>
    <property type="match status" value="1"/>
</dbReference>
<comment type="caution">
    <text evidence="4">The sequence shown here is derived from an EMBL/GenBank/DDBJ whole genome shotgun (WGS) entry which is preliminary data.</text>
</comment>
<dbReference type="Pfam" id="PF01183">
    <property type="entry name" value="Glyco_hydro_25"/>
    <property type="match status" value="1"/>
</dbReference>
<dbReference type="PANTHER" id="PTHR34135:SF2">
    <property type="entry name" value="LYSOZYME"/>
    <property type="match status" value="1"/>
</dbReference>
<evidence type="ECO:0000256" key="2">
    <source>
        <dbReference type="ARBA" id="ARBA00022801"/>
    </source>
</evidence>
<keyword evidence="3" id="KW-0326">Glycosidase</keyword>
<dbReference type="OrthoDB" id="9783374at2"/>
<dbReference type="SMART" id="SM00641">
    <property type="entry name" value="Glyco_25"/>
    <property type="match status" value="1"/>
</dbReference>
<dbReference type="SUPFAM" id="SSF51445">
    <property type="entry name" value="(Trans)glycosidases"/>
    <property type="match status" value="1"/>
</dbReference>
<dbReference type="AlphaFoldDB" id="A0A347ZPA5"/>
<keyword evidence="5" id="KW-1185">Reference proteome</keyword>
<evidence type="ECO:0000313" key="5">
    <source>
        <dbReference type="Proteomes" id="UP000256388"/>
    </source>
</evidence>
<protein>
    <submittedName>
        <fullName evidence="4">Glycosyl hydrolase family 25</fullName>
    </submittedName>
</protein>
<evidence type="ECO:0000313" key="4">
    <source>
        <dbReference type="EMBL" id="REG08737.1"/>
    </source>
</evidence>
<dbReference type="Proteomes" id="UP000256388">
    <property type="component" value="Unassembled WGS sequence"/>
</dbReference>
<dbReference type="InterPro" id="IPR018077">
    <property type="entry name" value="Glyco_hydro_fam25_subgr"/>
</dbReference>
<accession>A0A347ZPA5</accession>
<evidence type="ECO:0000256" key="3">
    <source>
        <dbReference type="ARBA" id="ARBA00023295"/>
    </source>
</evidence>
<proteinExistence type="inferred from homology"/>
<reference evidence="4 5" key="1">
    <citation type="submission" date="2018-08" db="EMBL/GenBank/DDBJ databases">
        <title>Genomic Encyclopedia of Type Strains, Phase IV (KMG-IV): sequencing the most valuable type-strain genomes for metagenomic binning, comparative biology and taxonomic classification.</title>
        <authorList>
            <person name="Goeker M."/>
        </authorList>
    </citation>
    <scope>NUCLEOTIDE SEQUENCE [LARGE SCALE GENOMIC DNA]</scope>
    <source>
        <strain evidence="4 5">DSM 23923</strain>
    </source>
</reference>
<comment type="similarity">
    <text evidence="1">Belongs to the glycosyl hydrolase 25 family.</text>
</comment>
<dbReference type="GO" id="GO:0009253">
    <property type="term" value="P:peptidoglycan catabolic process"/>
    <property type="evidence" value="ECO:0007669"/>
    <property type="project" value="InterPro"/>
</dbReference>
<dbReference type="PANTHER" id="PTHR34135">
    <property type="entry name" value="LYSOZYME"/>
    <property type="match status" value="1"/>
</dbReference>
<sequence length="157" mass="17612">MKPGIDVSHWQSDIDWPKVKAAGVVFCFYKATEYPLGKTEIYVDDNLEANARGCAENGIYSAPYHFYRTHVDPEVQAAGFLGVVRDLPFTMRPVIDLEVAGKSGAALCADVKAFCDVIENELKVKPIIYSSGGFWQSYMISVRRRCHPRQSLQFPAF</sequence>
<keyword evidence="2 4" id="KW-0378">Hydrolase</keyword>
<evidence type="ECO:0000256" key="1">
    <source>
        <dbReference type="ARBA" id="ARBA00010646"/>
    </source>
</evidence>
<dbReference type="GO" id="GO:0003796">
    <property type="term" value="F:lysozyme activity"/>
    <property type="evidence" value="ECO:0007669"/>
    <property type="project" value="InterPro"/>
</dbReference>
<dbReference type="GO" id="GO:0016052">
    <property type="term" value="P:carbohydrate catabolic process"/>
    <property type="evidence" value="ECO:0007669"/>
    <property type="project" value="TreeGrafter"/>
</dbReference>
<organism evidence="4 5">
    <name type="scientific">Pelolinea submarina</name>
    <dbReference type="NCBI Taxonomy" id="913107"/>
    <lineage>
        <taxon>Bacteria</taxon>
        <taxon>Bacillati</taxon>
        <taxon>Chloroflexota</taxon>
        <taxon>Anaerolineae</taxon>
        <taxon>Anaerolineales</taxon>
        <taxon>Anaerolineaceae</taxon>
        <taxon>Pelolinea</taxon>
    </lineage>
</organism>
<dbReference type="InterPro" id="IPR017853">
    <property type="entry name" value="GH"/>
</dbReference>
<dbReference type="GO" id="GO:0016998">
    <property type="term" value="P:cell wall macromolecule catabolic process"/>
    <property type="evidence" value="ECO:0007669"/>
    <property type="project" value="InterPro"/>
</dbReference>
<dbReference type="InterPro" id="IPR002053">
    <property type="entry name" value="Glyco_hydro_25"/>
</dbReference>
<name>A0A347ZPA5_9CHLR</name>
<gene>
    <name evidence="4" type="ORF">DFR64_2112</name>
</gene>
<dbReference type="PROSITE" id="PS51904">
    <property type="entry name" value="GLYCOSYL_HYDROL_F25_2"/>
    <property type="match status" value="1"/>
</dbReference>